<reference evidence="11" key="1">
    <citation type="journal article" date="2014" name="Int. J. Syst. Evol. Microbiol.">
        <title>Complete genome sequence of Corynebacterium casei LMG S-19264T (=DSM 44701T), isolated from a smear-ripened cheese.</title>
        <authorList>
            <consortium name="US DOE Joint Genome Institute (JGI-PGF)"/>
            <person name="Walter F."/>
            <person name="Albersmeier A."/>
            <person name="Kalinowski J."/>
            <person name="Ruckert C."/>
        </authorList>
    </citation>
    <scope>NUCLEOTIDE SEQUENCE</scope>
    <source>
        <strain evidence="11">VKM Ac-1020</strain>
    </source>
</reference>
<dbReference type="GO" id="GO:0046655">
    <property type="term" value="P:folic acid metabolic process"/>
    <property type="evidence" value="ECO:0007669"/>
    <property type="project" value="TreeGrafter"/>
</dbReference>
<organism evidence="11 12">
    <name type="scientific">Microbacterium barkeri</name>
    <dbReference type="NCBI Taxonomy" id="33917"/>
    <lineage>
        <taxon>Bacteria</taxon>
        <taxon>Bacillati</taxon>
        <taxon>Actinomycetota</taxon>
        <taxon>Actinomycetes</taxon>
        <taxon>Micrococcales</taxon>
        <taxon>Microbacteriaceae</taxon>
        <taxon>Microbacterium</taxon>
    </lineage>
</organism>
<dbReference type="PROSITE" id="PS51330">
    <property type="entry name" value="DHFR_2"/>
    <property type="match status" value="1"/>
</dbReference>
<evidence type="ECO:0000256" key="4">
    <source>
        <dbReference type="ARBA" id="ARBA00018886"/>
    </source>
</evidence>
<dbReference type="GO" id="GO:0004146">
    <property type="term" value="F:dihydrofolate reductase activity"/>
    <property type="evidence" value="ECO:0007669"/>
    <property type="project" value="UniProtKB-EC"/>
</dbReference>
<keyword evidence="7 9" id="KW-0560">Oxidoreductase</keyword>
<dbReference type="InterPro" id="IPR012259">
    <property type="entry name" value="DHFR"/>
</dbReference>
<evidence type="ECO:0000256" key="9">
    <source>
        <dbReference type="PIRNR" id="PIRNR000194"/>
    </source>
</evidence>
<keyword evidence="5 9" id="KW-0554">One-carbon metabolism</keyword>
<dbReference type="GO" id="GO:0005829">
    <property type="term" value="C:cytosol"/>
    <property type="evidence" value="ECO:0007669"/>
    <property type="project" value="TreeGrafter"/>
</dbReference>
<dbReference type="CDD" id="cd00209">
    <property type="entry name" value="DHFR"/>
    <property type="match status" value="1"/>
</dbReference>
<sequence>MTIRSIWAQSRTRAIGSDGGMLWQLPEDMAFFKRATTGTPVVMGRKTWLSFPERFRPLPDRPNIVVTRDEGFAAEGAQVVHSLEDALEAAGRIDDEVWVIGGAQIYAQAMDVVDELWVTEVDVDADGDAYAPEIGDEWQVIRSEPEGPAEWLTSRTGTRYRFVVYRRR</sequence>
<reference evidence="11" key="2">
    <citation type="submission" date="2023-01" db="EMBL/GenBank/DDBJ databases">
        <authorList>
            <person name="Sun Q."/>
            <person name="Evtushenko L."/>
        </authorList>
    </citation>
    <scope>NUCLEOTIDE SEQUENCE</scope>
    <source>
        <strain evidence="11">VKM Ac-1020</strain>
    </source>
</reference>
<dbReference type="RefSeq" id="WP_271174237.1">
    <property type="nucleotide sequence ID" value="NZ_BSEJ01000014.1"/>
</dbReference>
<dbReference type="Pfam" id="PF00186">
    <property type="entry name" value="DHFR_1"/>
    <property type="match status" value="1"/>
</dbReference>
<dbReference type="GO" id="GO:0070401">
    <property type="term" value="F:NADP+ binding"/>
    <property type="evidence" value="ECO:0007669"/>
    <property type="project" value="UniProtKB-ARBA"/>
</dbReference>
<comment type="caution">
    <text evidence="11">The sequence shown here is derived from an EMBL/GenBank/DDBJ whole genome shotgun (WGS) entry which is preliminary data.</text>
</comment>
<feature type="domain" description="DHFR" evidence="10">
    <location>
        <begin position="2"/>
        <end position="167"/>
    </location>
</feature>
<dbReference type="InterPro" id="IPR024072">
    <property type="entry name" value="DHFR-like_dom_sf"/>
</dbReference>
<evidence type="ECO:0000256" key="3">
    <source>
        <dbReference type="ARBA" id="ARBA00012856"/>
    </source>
</evidence>
<dbReference type="GO" id="GO:0046452">
    <property type="term" value="P:dihydrofolate metabolic process"/>
    <property type="evidence" value="ECO:0007669"/>
    <property type="project" value="TreeGrafter"/>
</dbReference>
<dbReference type="GO" id="GO:0006730">
    <property type="term" value="P:one-carbon metabolic process"/>
    <property type="evidence" value="ECO:0007669"/>
    <property type="project" value="UniProtKB-KW"/>
</dbReference>
<dbReference type="PANTHER" id="PTHR48069">
    <property type="entry name" value="DIHYDROFOLATE REDUCTASE"/>
    <property type="match status" value="1"/>
</dbReference>
<evidence type="ECO:0000256" key="6">
    <source>
        <dbReference type="ARBA" id="ARBA00022857"/>
    </source>
</evidence>
<comment type="catalytic activity">
    <reaction evidence="9">
        <text>(6S)-5,6,7,8-tetrahydrofolate + NADP(+) = 7,8-dihydrofolate + NADPH + H(+)</text>
        <dbReference type="Rhea" id="RHEA:15009"/>
        <dbReference type="ChEBI" id="CHEBI:15378"/>
        <dbReference type="ChEBI" id="CHEBI:57451"/>
        <dbReference type="ChEBI" id="CHEBI:57453"/>
        <dbReference type="ChEBI" id="CHEBI:57783"/>
        <dbReference type="ChEBI" id="CHEBI:58349"/>
        <dbReference type="EC" id="1.5.1.3"/>
    </reaction>
</comment>
<evidence type="ECO:0000256" key="7">
    <source>
        <dbReference type="ARBA" id="ARBA00023002"/>
    </source>
</evidence>
<dbReference type="Gene3D" id="3.40.430.10">
    <property type="entry name" value="Dihydrofolate Reductase, subunit A"/>
    <property type="match status" value="1"/>
</dbReference>
<dbReference type="AlphaFoldDB" id="A0A9W6LX70"/>
<dbReference type="Proteomes" id="UP001142462">
    <property type="component" value="Unassembled WGS sequence"/>
</dbReference>
<dbReference type="FunFam" id="3.40.430.10:FF:000001">
    <property type="entry name" value="Dihydrofolate reductase"/>
    <property type="match status" value="1"/>
</dbReference>
<dbReference type="PRINTS" id="PR00070">
    <property type="entry name" value="DHFR"/>
</dbReference>
<evidence type="ECO:0000313" key="11">
    <source>
        <dbReference type="EMBL" id="GLJ62544.1"/>
    </source>
</evidence>
<comment type="pathway">
    <text evidence="1 9">Cofactor biosynthesis; tetrahydrofolate biosynthesis; 5,6,7,8-tetrahydrofolate from 7,8-dihydrofolate: step 1/1.</text>
</comment>
<evidence type="ECO:0000256" key="8">
    <source>
        <dbReference type="ARBA" id="ARBA00025067"/>
    </source>
</evidence>
<accession>A0A9W6LX70</accession>
<dbReference type="InterPro" id="IPR001796">
    <property type="entry name" value="DHFR_dom"/>
</dbReference>
<evidence type="ECO:0000256" key="2">
    <source>
        <dbReference type="ARBA" id="ARBA00009539"/>
    </source>
</evidence>
<gene>
    <name evidence="11" type="ORF">GCM10017576_26750</name>
</gene>
<dbReference type="GO" id="GO:0046654">
    <property type="term" value="P:tetrahydrofolate biosynthetic process"/>
    <property type="evidence" value="ECO:0007669"/>
    <property type="project" value="InterPro"/>
</dbReference>
<evidence type="ECO:0000313" key="12">
    <source>
        <dbReference type="Proteomes" id="UP001142462"/>
    </source>
</evidence>
<dbReference type="EC" id="1.5.1.3" evidence="3 9"/>
<keyword evidence="12" id="KW-1185">Reference proteome</keyword>
<dbReference type="PIRSF" id="PIRSF000194">
    <property type="entry name" value="DHFR"/>
    <property type="match status" value="1"/>
</dbReference>
<dbReference type="SUPFAM" id="SSF53597">
    <property type="entry name" value="Dihydrofolate reductase-like"/>
    <property type="match status" value="1"/>
</dbReference>
<name>A0A9W6LX70_9MICO</name>
<protein>
    <recommendedName>
        <fullName evidence="4 9">Dihydrofolate reductase</fullName>
        <ecNumber evidence="3 9">1.5.1.3</ecNumber>
    </recommendedName>
</protein>
<evidence type="ECO:0000256" key="5">
    <source>
        <dbReference type="ARBA" id="ARBA00022563"/>
    </source>
</evidence>
<evidence type="ECO:0000259" key="10">
    <source>
        <dbReference type="PROSITE" id="PS51330"/>
    </source>
</evidence>
<dbReference type="PANTHER" id="PTHR48069:SF3">
    <property type="entry name" value="DIHYDROFOLATE REDUCTASE"/>
    <property type="match status" value="1"/>
</dbReference>
<keyword evidence="6 9" id="KW-0521">NADP</keyword>
<comment type="similarity">
    <text evidence="2 9">Belongs to the dihydrofolate reductase family.</text>
</comment>
<comment type="function">
    <text evidence="8 9">Key enzyme in folate metabolism. Catalyzes an essential reaction for de novo glycine and purine synthesis, and for DNA precursor synthesis.</text>
</comment>
<evidence type="ECO:0000256" key="1">
    <source>
        <dbReference type="ARBA" id="ARBA00004903"/>
    </source>
</evidence>
<dbReference type="EMBL" id="BSEJ01000014">
    <property type="protein sequence ID" value="GLJ62544.1"/>
    <property type="molecule type" value="Genomic_DNA"/>
</dbReference>
<proteinExistence type="inferred from homology"/>